<dbReference type="Proteomes" id="UP001162060">
    <property type="component" value="Unassembled WGS sequence"/>
</dbReference>
<accession>A0AAV1TB90</accession>
<name>A0AAV1TB90_9STRA</name>
<evidence type="ECO:0000313" key="1">
    <source>
        <dbReference type="EMBL" id="CAK7911784.1"/>
    </source>
</evidence>
<proteinExistence type="predicted"/>
<organism evidence="1 3">
    <name type="scientific">Peronospora matthiolae</name>
    <dbReference type="NCBI Taxonomy" id="2874970"/>
    <lineage>
        <taxon>Eukaryota</taxon>
        <taxon>Sar</taxon>
        <taxon>Stramenopiles</taxon>
        <taxon>Oomycota</taxon>
        <taxon>Peronosporomycetes</taxon>
        <taxon>Peronosporales</taxon>
        <taxon>Peronosporaceae</taxon>
        <taxon>Peronospora</taxon>
    </lineage>
</organism>
<reference evidence="1" key="1">
    <citation type="submission" date="2024-01" db="EMBL/GenBank/DDBJ databases">
        <authorList>
            <person name="Webb A."/>
        </authorList>
    </citation>
    <scope>NUCLEOTIDE SEQUENCE</scope>
    <source>
        <strain evidence="1">Pm1</strain>
    </source>
</reference>
<sequence length="70" mass="7892">MMASNLKGAAASWYHARIAVEGKQFLPWKSYATPSYPSLYRLTSSFVFSPLSRSVTRQDLLTSMYHASDN</sequence>
<comment type="caution">
    <text evidence="1">The sequence shown here is derived from an EMBL/GenBank/DDBJ whole genome shotgun (WGS) entry which is preliminary data.</text>
</comment>
<evidence type="ECO:0000313" key="3">
    <source>
        <dbReference type="Proteomes" id="UP001162060"/>
    </source>
</evidence>
<dbReference type="AlphaFoldDB" id="A0AAV1TB90"/>
<dbReference type="EMBL" id="CAKLBY020000303">
    <property type="protein sequence ID" value="CAK7943528.1"/>
    <property type="molecule type" value="Genomic_DNA"/>
</dbReference>
<evidence type="ECO:0000313" key="2">
    <source>
        <dbReference type="EMBL" id="CAK7943528.1"/>
    </source>
</evidence>
<dbReference type="EMBL" id="CAKLBY020000038">
    <property type="protein sequence ID" value="CAK7911784.1"/>
    <property type="molecule type" value="Genomic_DNA"/>
</dbReference>
<protein>
    <submittedName>
        <fullName evidence="1">Uncharacterized protein</fullName>
    </submittedName>
</protein>
<gene>
    <name evidence="2" type="ORF">PM001_LOCUS28678</name>
    <name evidence="1" type="ORF">PM001_LOCUS4433</name>
</gene>